<keyword evidence="3" id="KW-1185">Reference proteome</keyword>
<proteinExistence type="predicted"/>
<protein>
    <submittedName>
        <fullName evidence="2">Uncharacterized protein</fullName>
    </submittedName>
</protein>
<sequence>MDVDEKAREQAVKERQHSEHLEETMRTRKQVELEQGVQHGEVLEQARESLAKHRQQESHLQETMLERTEERLD</sequence>
<dbReference type="Proteomes" id="UP000830835">
    <property type="component" value="Unassembled WGS sequence"/>
</dbReference>
<evidence type="ECO:0000313" key="3">
    <source>
        <dbReference type="Proteomes" id="UP000830835"/>
    </source>
</evidence>
<name>A0ABT0CAH9_THEVL</name>
<gene>
    <name evidence="2" type="ORF">JX360_07660</name>
</gene>
<dbReference type="EMBL" id="JAFIRA010000015">
    <property type="protein sequence ID" value="MCJ2542783.1"/>
    <property type="molecule type" value="Genomic_DNA"/>
</dbReference>
<feature type="region of interest" description="Disordered" evidence="1">
    <location>
        <begin position="1"/>
        <end position="25"/>
    </location>
</feature>
<reference evidence="2" key="1">
    <citation type="submission" date="2021-02" db="EMBL/GenBank/DDBJ databases">
        <title>The CRISPR/cas machinery reduction and long-range gene transfer in the hot spring cyanobacterium Synechococcus.</title>
        <authorList>
            <person name="Dvorak P."/>
            <person name="Jahodarova E."/>
            <person name="Hasler P."/>
            <person name="Poulickova A."/>
        </authorList>
    </citation>
    <scope>NUCLEOTIDE SEQUENCE</scope>
    <source>
        <strain evidence="2">Rupite</strain>
    </source>
</reference>
<accession>A0ABT0CAH9</accession>
<organism evidence="2 3">
    <name type="scientific">Thermostichus vulcanus str. 'Rupite'</name>
    <dbReference type="NCBI Taxonomy" id="2813851"/>
    <lineage>
        <taxon>Bacteria</taxon>
        <taxon>Bacillati</taxon>
        <taxon>Cyanobacteriota</taxon>
        <taxon>Cyanophyceae</taxon>
        <taxon>Thermostichales</taxon>
        <taxon>Thermostichaceae</taxon>
        <taxon>Thermostichus</taxon>
    </lineage>
</organism>
<evidence type="ECO:0000313" key="2">
    <source>
        <dbReference type="EMBL" id="MCJ2542783.1"/>
    </source>
</evidence>
<dbReference type="RefSeq" id="WP_244350060.1">
    <property type="nucleotide sequence ID" value="NZ_JAFIRA010000015.1"/>
</dbReference>
<evidence type="ECO:0000256" key="1">
    <source>
        <dbReference type="SAM" id="MobiDB-lite"/>
    </source>
</evidence>
<comment type="caution">
    <text evidence="2">The sequence shown here is derived from an EMBL/GenBank/DDBJ whole genome shotgun (WGS) entry which is preliminary data.</text>
</comment>
<feature type="region of interest" description="Disordered" evidence="1">
    <location>
        <begin position="48"/>
        <end position="73"/>
    </location>
</feature>